<organism evidence="5 6">
    <name type="scientific">Cercospora zeae-maydis SCOH1-5</name>
    <dbReference type="NCBI Taxonomy" id="717836"/>
    <lineage>
        <taxon>Eukaryota</taxon>
        <taxon>Fungi</taxon>
        <taxon>Dikarya</taxon>
        <taxon>Ascomycota</taxon>
        <taxon>Pezizomycotina</taxon>
        <taxon>Dothideomycetes</taxon>
        <taxon>Dothideomycetidae</taxon>
        <taxon>Mycosphaerellales</taxon>
        <taxon>Mycosphaerellaceae</taxon>
        <taxon>Cercospora</taxon>
    </lineage>
</organism>
<evidence type="ECO:0000256" key="3">
    <source>
        <dbReference type="ARBA" id="ARBA00022827"/>
    </source>
</evidence>
<name>A0A6A6FVG1_9PEZI</name>
<reference evidence="5" key="1">
    <citation type="journal article" date="2020" name="Stud. Mycol.">
        <title>101 Dothideomycetes genomes: a test case for predicting lifestyles and emergence of pathogens.</title>
        <authorList>
            <person name="Haridas S."/>
            <person name="Albert R."/>
            <person name="Binder M."/>
            <person name="Bloem J."/>
            <person name="Labutti K."/>
            <person name="Salamov A."/>
            <person name="Andreopoulos B."/>
            <person name="Baker S."/>
            <person name="Barry K."/>
            <person name="Bills G."/>
            <person name="Bluhm B."/>
            <person name="Cannon C."/>
            <person name="Castanera R."/>
            <person name="Culley D."/>
            <person name="Daum C."/>
            <person name="Ezra D."/>
            <person name="Gonzalez J."/>
            <person name="Henrissat B."/>
            <person name="Kuo A."/>
            <person name="Liang C."/>
            <person name="Lipzen A."/>
            <person name="Lutzoni F."/>
            <person name="Magnuson J."/>
            <person name="Mondo S."/>
            <person name="Nolan M."/>
            <person name="Ohm R."/>
            <person name="Pangilinan J."/>
            <person name="Park H.-J."/>
            <person name="Ramirez L."/>
            <person name="Alfaro M."/>
            <person name="Sun H."/>
            <person name="Tritt A."/>
            <person name="Yoshinaga Y."/>
            <person name="Zwiers L.-H."/>
            <person name="Turgeon B."/>
            <person name="Goodwin S."/>
            <person name="Spatafora J."/>
            <person name="Crous P."/>
            <person name="Grigoriev I."/>
        </authorList>
    </citation>
    <scope>NUCLEOTIDE SEQUENCE</scope>
    <source>
        <strain evidence="5">SCOH1-5</strain>
    </source>
</reference>
<evidence type="ECO:0000313" key="5">
    <source>
        <dbReference type="EMBL" id="KAF2217240.1"/>
    </source>
</evidence>
<gene>
    <name evidence="5" type="ORF">CERZMDRAFT_93291</name>
</gene>
<dbReference type="OrthoDB" id="415825at2759"/>
<dbReference type="InterPro" id="IPR050416">
    <property type="entry name" value="FAD-linked_Oxidoreductase"/>
</dbReference>
<sequence>MRQQLSRVCFVLRSCLESRQLLITLSLEDAGLKQALIYPDDVTAFEASVDKHFSQVAQLWPQCFLQPGASGLMIGGGNSFFAARLRFVCDDVASFKVVLANGTTVTASKHENPDLLQVLKGGNLDFGIVTKIALNTSAALVKFGNGINDERHAFTIVVGHHDSAKNMTIFLNAYEYTKPVHRPDAKIF</sequence>
<evidence type="ECO:0000256" key="2">
    <source>
        <dbReference type="ARBA" id="ARBA00022630"/>
    </source>
</evidence>
<dbReference type="PANTHER" id="PTHR42973:SF53">
    <property type="entry name" value="FAD-BINDING PCMH-TYPE DOMAIN-CONTAINING PROTEIN-RELATED"/>
    <property type="match status" value="1"/>
</dbReference>
<keyword evidence="3" id="KW-0274">FAD</keyword>
<protein>
    <recommendedName>
        <fullName evidence="7">FAD linked oxidase N-terminal domain-containing protein</fullName>
    </recommendedName>
</protein>
<evidence type="ECO:0000313" key="6">
    <source>
        <dbReference type="Proteomes" id="UP000799539"/>
    </source>
</evidence>
<dbReference type="AlphaFoldDB" id="A0A6A6FVG1"/>
<accession>A0A6A6FVG1</accession>
<dbReference type="Gene3D" id="3.30.465.10">
    <property type="match status" value="1"/>
</dbReference>
<evidence type="ECO:0000256" key="4">
    <source>
        <dbReference type="ARBA" id="ARBA00023002"/>
    </source>
</evidence>
<keyword evidence="2" id="KW-0285">Flavoprotein</keyword>
<dbReference type="InterPro" id="IPR036318">
    <property type="entry name" value="FAD-bd_PCMH-like_sf"/>
</dbReference>
<dbReference type="Proteomes" id="UP000799539">
    <property type="component" value="Unassembled WGS sequence"/>
</dbReference>
<comment type="similarity">
    <text evidence="1">Belongs to the oxygen-dependent FAD-linked oxidoreductase family.</text>
</comment>
<evidence type="ECO:0000256" key="1">
    <source>
        <dbReference type="ARBA" id="ARBA00005466"/>
    </source>
</evidence>
<dbReference type="InterPro" id="IPR016169">
    <property type="entry name" value="FAD-bd_PCMH_sub2"/>
</dbReference>
<dbReference type="PANTHER" id="PTHR42973">
    <property type="entry name" value="BINDING OXIDOREDUCTASE, PUTATIVE (AFU_ORTHOLOGUE AFUA_1G17690)-RELATED"/>
    <property type="match status" value="1"/>
</dbReference>
<keyword evidence="6" id="KW-1185">Reference proteome</keyword>
<evidence type="ECO:0008006" key="7">
    <source>
        <dbReference type="Google" id="ProtNLM"/>
    </source>
</evidence>
<keyword evidence="4" id="KW-0560">Oxidoreductase</keyword>
<dbReference type="EMBL" id="ML992663">
    <property type="protein sequence ID" value="KAF2217240.1"/>
    <property type="molecule type" value="Genomic_DNA"/>
</dbReference>
<proteinExistence type="inferred from homology"/>
<dbReference type="GO" id="GO:0016491">
    <property type="term" value="F:oxidoreductase activity"/>
    <property type="evidence" value="ECO:0007669"/>
    <property type="project" value="UniProtKB-KW"/>
</dbReference>
<dbReference type="SUPFAM" id="SSF56176">
    <property type="entry name" value="FAD-binding/transporter-associated domain-like"/>
    <property type="match status" value="1"/>
</dbReference>
<dbReference type="GO" id="GO:0050660">
    <property type="term" value="F:flavin adenine dinucleotide binding"/>
    <property type="evidence" value="ECO:0007669"/>
    <property type="project" value="InterPro"/>
</dbReference>